<dbReference type="EMBL" id="BARU01021666">
    <property type="protein sequence ID" value="GAH48451.1"/>
    <property type="molecule type" value="Genomic_DNA"/>
</dbReference>
<dbReference type="InterPro" id="IPR029044">
    <property type="entry name" value="Nucleotide-diphossugar_trans"/>
</dbReference>
<feature type="domain" description="Glycosyltransferase 2-like" evidence="1">
    <location>
        <begin position="5"/>
        <end position="122"/>
    </location>
</feature>
<dbReference type="PANTHER" id="PTHR22916:SF3">
    <property type="entry name" value="UDP-GLCNAC:BETAGAL BETA-1,3-N-ACETYLGLUCOSAMINYLTRANSFERASE-LIKE PROTEIN 1"/>
    <property type="match status" value="1"/>
</dbReference>
<protein>
    <recommendedName>
        <fullName evidence="1">Glycosyltransferase 2-like domain-containing protein</fullName>
    </recommendedName>
</protein>
<accession>X1FS23</accession>
<dbReference type="GO" id="GO:0016758">
    <property type="term" value="F:hexosyltransferase activity"/>
    <property type="evidence" value="ECO:0007669"/>
    <property type="project" value="UniProtKB-ARBA"/>
</dbReference>
<organism evidence="2">
    <name type="scientific">marine sediment metagenome</name>
    <dbReference type="NCBI Taxonomy" id="412755"/>
    <lineage>
        <taxon>unclassified sequences</taxon>
        <taxon>metagenomes</taxon>
        <taxon>ecological metagenomes</taxon>
    </lineage>
</organism>
<dbReference type="SUPFAM" id="SSF53448">
    <property type="entry name" value="Nucleotide-diphospho-sugar transferases"/>
    <property type="match status" value="1"/>
</dbReference>
<evidence type="ECO:0000259" key="1">
    <source>
        <dbReference type="Pfam" id="PF00535"/>
    </source>
</evidence>
<evidence type="ECO:0000313" key="2">
    <source>
        <dbReference type="EMBL" id="GAH48451.1"/>
    </source>
</evidence>
<dbReference type="PANTHER" id="PTHR22916">
    <property type="entry name" value="GLYCOSYLTRANSFERASE"/>
    <property type="match status" value="1"/>
</dbReference>
<dbReference type="CDD" id="cd00761">
    <property type="entry name" value="Glyco_tranf_GTA_type"/>
    <property type="match status" value="1"/>
</dbReference>
<dbReference type="AlphaFoldDB" id="X1FS23"/>
<reference evidence="2" key="1">
    <citation type="journal article" date="2014" name="Front. Microbiol.">
        <title>High frequency of phylogenetically diverse reductive dehalogenase-homologous genes in deep subseafloor sedimentary metagenomes.</title>
        <authorList>
            <person name="Kawai M."/>
            <person name="Futagami T."/>
            <person name="Toyoda A."/>
            <person name="Takaki Y."/>
            <person name="Nishi S."/>
            <person name="Hori S."/>
            <person name="Arai W."/>
            <person name="Tsubouchi T."/>
            <person name="Morono Y."/>
            <person name="Uchiyama I."/>
            <person name="Ito T."/>
            <person name="Fujiyama A."/>
            <person name="Inagaki F."/>
            <person name="Takami H."/>
        </authorList>
    </citation>
    <scope>NUCLEOTIDE SEQUENCE</scope>
    <source>
        <strain evidence="2">Expedition CK06-06</strain>
    </source>
</reference>
<dbReference type="Gene3D" id="3.90.550.10">
    <property type="entry name" value="Spore Coat Polysaccharide Biosynthesis Protein SpsA, Chain A"/>
    <property type="match status" value="1"/>
</dbReference>
<dbReference type="InterPro" id="IPR001173">
    <property type="entry name" value="Glyco_trans_2-like"/>
</dbReference>
<feature type="non-terminal residue" evidence="2">
    <location>
        <position position="236"/>
    </location>
</feature>
<dbReference type="Pfam" id="PF00535">
    <property type="entry name" value="Glycos_transf_2"/>
    <property type="match status" value="1"/>
</dbReference>
<name>X1FS23_9ZZZZ</name>
<sequence length="236" mass="27152">MVLVSVVITTFNRPERIPKAIMTAVKQTFKDMEIIVVDGANSVENQSIVNSFINNKKIKNTKKKIRYVPVEPEAVNYISFKGIQHSRNVGCKAAKGKYIAMLDDDDWWEPTKLEEQMEIFKYGLCGVSRDKIGLVLCYTKIETDDGDIIDKSKLNPNYKDLLQAYNLSSTSSYLIRADILKEVGYWNEELRGMHEYDVALKLSKLGYHINVVPHILMIRNRISNITVESGHYYFFK</sequence>
<comment type="caution">
    <text evidence="2">The sequence shown here is derived from an EMBL/GenBank/DDBJ whole genome shotgun (WGS) entry which is preliminary data.</text>
</comment>
<proteinExistence type="predicted"/>
<gene>
    <name evidence="2" type="ORF">S03H2_35426</name>
</gene>